<evidence type="ECO:0000313" key="2">
    <source>
        <dbReference type="Proteomes" id="UP000886602"/>
    </source>
</evidence>
<dbReference type="PANTHER" id="PTHR34301:SF8">
    <property type="entry name" value="ATPASE DOMAIN-CONTAINING PROTEIN"/>
    <property type="match status" value="1"/>
</dbReference>
<dbReference type="PANTHER" id="PTHR34301">
    <property type="entry name" value="DNA-BINDING PROTEIN-RELATED"/>
    <property type="match status" value="1"/>
</dbReference>
<dbReference type="Proteomes" id="UP000886602">
    <property type="component" value="Unassembled WGS sequence"/>
</dbReference>
<accession>A0A9D7I9M5</accession>
<protein>
    <submittedName>
        <fullName evidence="1">Uncharacterized protein</fullName>
    </submittedName>
</protein>
<organism evidence="1 2">
    <name type="scientific">Candidatus Propionivibrio dominans</name>
    <dbReference type="NCBI Taxonomy" id="2954373"/>
    <lineage>
        <taxon>Bacteria</taxon>
        <taxon>Pseudomonadati</taxon>
        <taxon>Pseudomonadota</taxon>
        <taxon>Betaproteobacteria</taxon>
        <taxon>Rhodocyclales</taxon>
        <taxon>Rhodocyclaceae</taxon>
        <taxon>Propionivibrio</taxon>
    </lineage>
</organism>
<comment type="caution">
    <text evidence="1">The sequence shown here is derived from an EMBL/GenBank/DDBJ whole genome shotgun (WGS) entry which is preliminary data.</text>
</comment>
<reference evidence="1" key="1">
    <citation type="submission" date="2020-10" db="EMBL/GenBank/DDBJ databases">
        <title>Connecting structure to function with the recovery of over 1000 high-quality activated sludge metagenome-assembled genomes encoding full-length rRNA genes using long-read sequencing.</title>
        <authorList>
            <person name="Singleton C.M."/>
            <person name="Petriglieri F."/>
            <person name="Kristensen J.M."/>
            <person name="Kirkegaard R.H."/>
            <person name="Michaelsen T.Y."/>
            <person name="Andersen M.H."/>
            <person name="Karst S.M."/>
            <person name="Dueholm M.S."/>
            <person name="Nielsen P.H."/>
            <person name="Albertsen M."/>
        </authorList>
    </citation>
    <scope>NUCLEOTIDE SEQUENCE</scope>
    <source>
        <strain evidence="1">EsbW_18-Q3-R4-48_MAXAC.044</strain>
    </source>
</reference>
<dbReference type="Gene3D" id="3.40.50.300">
    <property type="entry name" value="P-loop containing nucleotide triphosphate hydrolases"/>
    <property type="match status" value="1"/>
</dbReference>
<evidence type="ECO:0000313" key="1">
    <source>
        <dbReference type="EMBL" id="MBK7424307.1"/>
    </source>
</evidence>
<proteinExistence type="predicted"/>
<dbReference type="EMBL" id="JADJNC010000028">
    <property type="protein sequence ID" value="MBK7424307.1"/>
    <property type="molecule type" value="Genomic_DNA"/>
</dbReference>
<dbReference type="AlphaFoldDB" id="A0A9D7I9M5"/>
<gene>
    <name evidence="1" type="ORF">IPJ48_15180</name>
</gene>
<dbReference type="InterPro" id="IPR027417">
    <property type="entry name" value="P-loop_NTPase"/>
</dbReference>
<dbReference type="SUPFAM" id="SSF52540">
    <property type="entry name" value="P-loop containing nucleoside triphosphate hydrolases"/>
    <property type="match status" value="1"/>
</dbReference>
<sequence length="377" mass="40423">MNRMKTFDDIESALAQSYLGLLAAQPRRPLTLFAPRRIGKTFFLDHDLAPVAQQSGFLTIYADLWLNKSAPLEAINHALEEVLDTLQVPSSAVGRAAKTPVTKVSILGSGIELGEEPSPRPLPDKPALRLDALVTRLAAKYQGKLLLMLDEVQALADVPDGVDVIAALRAVLYTKRKVLHAVFTGSSQEGLAVLMTSVGSPMYQFAQILTFPSLGDDFLQPLANHFSKVHPGKQLDRAELRAVFMKVGFKPALMRDLVKAMSSEGITDVHLGLSRYVSSDAQMSLWGALLNGCSAFDQGVLVAVAQGLPPLSAQTLRELAAIPGANPTIGKVRTALSNLKRAGILTKAGAGTVVDDPLFAEYLAKRRIASRANAGKP</sequence>
<name>A0A9D7I9M5_9RHOO</name>